<gene>
    <name evidence="1" type="ORF">EVJ58_g10500</name>
</gene>
<dbReference type="EMBL" id="SEKV01001157">
    <property type="protein sequence ID" value="TFY51561.1"/>
    <property type="molecule type" value="Genomic_DNA"/>
</dbReference>
<accession>A0A4Y9XQW0</accession>
<sequence>MGPRRTFTKDLFQRYLVEFIVTHDQQPVNIVEVPEFRRVLLLCKPDLKDNDIPHCTKTTTLIHYGELRKAHGGP</sequence>
<dbReference type="AlphaFoldDB" id="A0A4Y9XQW0"/>
<evidence type="ECO:0000313" key="1">
    <source>
        <dbReference type="EMBL" id="TFY51561.1"/>
    </source>
</evidence>
<organism evidence="1 2">
    <name type="scientific">Rhodofomes roseus</name>
    <dbReference type="NCBI Taxonomy" id="34475"/>
    <lineage>
        <taxon>Eukaryota</taxon>
        <taxon>Fungi</taxon>
        <taxon>Dikarya</taxon>
        <taxon>Basidiomycota</taxon>
        <taxon>Agaricomycotina</taxon>
        <taxon>Agaricomycetes</taxon>
        <taxon>Polyporales</taxon>
        <taxon>Rhodofomes</taxon>
    </lineage>
</organism>
<name>A0A4Y9XQW0_9APHY</name>
<dbReference type="Proteomes" id="UP000298390">
    <property type="component" value="Unassembled WGS sequence"/>
</dbReference>
<reference evidence="1 2" key="1">
    <citation type="submission" date="2019-01" db="EMBL/GenBank/DDBJ databases">
        <title>Genome sequencing of the rare red list fungi Fomitopsis rosea.</title>
        <authorList>
            <person name="Buettner E."/>
            <person name="Kellner H."/>
        </authorList>
    </citation>
    <scope>NUCLEOTIDE SEQUENCE [LARGE SCALE GENOMIC DNA]</scope>
    <source>
        <strain evidence="1 2">DSM 105464</strain>
    </source>
</reference>
<comment type="caution">
    <text evidence="1">The sequence shown here is derived from an EMBL/GenBank/DDBJ whole genome shotgun (WGS) entry which is preliminary data.</text>
</comment>
<protein>
    <submittedName>
        <fullName evidence="1">Uncharacterized protein</fullName>
    </submittedName>
</protein>
<proteinExistence type="predicted"/>
<evidence type="ECO:0000313" key="2">
    <source>
        <dbReference type="Proteomes" id="UP000298390"/>
    </source>
</evidence>